<feature type="transmembrane region" description="Helical" evidence="1">
    <location>
        <begin position="192"/>
        <end position="214"/>
    </location>
</feature>
<dbReference type="AlphaFoldDB" id="A0A5N1BPS0"/>
<evidence type="ECO:0000313" key="2">
    <source>
        <dbReference type="EMBL" id="KAA9242097.1"/>
    </source>
</evidence>
<dbReference type="Proteomes" id="UP000326476">
    <property type="component" value="Unassembled WGS sequence"/>
</dbReference>
<keyword evidence="1" id="KW-0812">Transmembrane</keyword>
<evidence type="ECO:0000256" key="1">
    <source>
        <dbReference type="SAM" id="Phobius"/>
    </source>
</evidence>
<dbReference type="RefSeq" id="WP_141745215.1">
    <property type="nucleotide sequence ID" value="NZ_CP142608.1"/>
</dbReference>
<sequence>MMLNFIRFDLKKMLKSPALYVIICLMFLIGGIGYHVTQRYGYGQDYQIYKQKQDRDQANYEKKATMPADEQAGIEFEPAPSPTLDEEAYQVLHQEAYANFKVDRAAWSFMMNMTKFSWIFFVLFLGIDFSSGYLKNLLPLENARRCWLFAKFGVALAYGALSLLLGLVFGTITHYLSGQAFTDLNFLTLGKHFILVECLLVTIMAICSSITLLSQSRTVSVLIGALVSVGMLSSLISFIGQWLQLPLAKWLFFIRYEGIDFAQSGQFLELLLLALSQIILVTLFNYQRIHKMDFHFDH</sequence>
<keyword evidence="1" id="KW-0472">Membrane</keyword>
<keyword evidence="1" id="KW-1133">Transmembrane helix</keyword>
<feature type="transmembrane region" description="Helical" evidence="1">
    <location>
        <begin position="18"/>
        <end position="36"/>
    </location>
</feature>
<comment type="caution">
    <text evidence="2">The sequence shown here is derived from an EMBL/GenBank/DDBJ whole genome shotgun (WGS) entry which is preliminary data.</text>
</comment>
<feature type="transmembrane region" description="Helical" evidence="1">
    <location>
        <begin position="221"/>
        <end position="245"/>
    </location>
</feature>
<organism evidence="2 3">
    <name type="scientific">Aerococcus tenax</name>
    <dbReference type="NCBI Taxonomy" id="3078812"/>
    <lineage>
        <taxon>Bacteria</taxon>
        <taxon>Bacillati</taxon>
        <taxon>Bacillota</taxon>
        <taxon>Bacilli</taxon>
        <taxon>Lactobacillales</taxon>
        <taxon>Aerococcaceae</taxon>
        <taxon>Aerococcus</taxon>
    </lineage>
</organism>
<feature type="transmembrane region" description="Helical" evidence="1">
    <location>
        <begin position="146"/>
        <end position="172"/>
    </location>
</feature>
<proteinExistence type="predicted"/>
<keyword evidence="3" id="KW-1185">Reference proteome</keyword>
<accession>A0A5N1BPS0</accession>
<evidence type="ECO:0008006" key="4">
    <source>
        <dbReference type="Google" id="ProtNLM"/>
    </source>
</evidence>
<gene>
    <name evidence="2" type="ORF">F6I34_01195</name>
</gene>
<feature type="transmembrane region" description="Helical" evidence="1">
    <location>
        <begin position="116"/>
        <end position="134"/>
    </location>
</feature>
<evidence type="ECO:0000313" key="3">
    <source>
        <dbReference type="Proteomes" id="UP000326476"/>
    </source>
</evidence>
<dbReference type="GeneID" id="89334395"/>
<dbReference type="EMBL" id="VYVN01000002">
    <property type="protein sequence ID" value="KAA9242097.1"/>
    <property type="molecule type" value="Genomic_DNA"/>
</dbReference>
<protein>
    <recommendedName>
        <fullName evidence="4">ABC transporter permease</fullName>
    </recommendedName>
</protein>
<feature type="transmembrane region" description="Helical" evidence="1">
    <location>
        <begin position="265"/>
        <end position="286"/>
    </location>
</feature>
<name>A0A5N1BPS0_9LACT</name>
<reference evidence="3" key="1">
    <citation type="submission" date="2019-09" db="EMBL/GenBank/DDBJ databases">
        <title>Draft genome sequence assemblies of isolates from the urinary tract.</title>
        <authorList>
            <person name="Mores C.R."/>
            <person name="Putonti C."/>
            <person name="Wolfe A.J."/>
        </authorList>
    </citation>
    <scope>NUCLEOTIDE SEQUENCE [LARGE SCALE GENOMIC DNA]</scope>
    <source>
        <strain evidence="3">UMB8614</strain>
    </source>
</reference>